<comment type="caution">
    <text evidence="2">The sequence shown here is derived from an EMBL/GenBank/DDBJ whole genome shotgun (WGS) entry which is preliminary data.</text>
</comment>
<name>A0ABR0MFN0_GOSAR</name>
<keyword evidence="3" id="KW-1185">Reference proteome</keyword>
<feature type="transmembrane region" description="Helical" evidence="1">
    <location>
        <begin position="6"/>
        <end position="26"/>
    </location>
</feature>
<keyword evidence="1" id="KW-1133">Transmembrane helix</keyword>
<reference evidence="2 3" key="1">
    <citation type="submission" date="2023-03" db="EMBL/GenBank/DDBJ databases">
        <title>WGS of Gossypium arboreum.</title>
        <authorList>
            <person name="Yu D."/>
        </authorList>
    </citation>
    <scope>NUCLEOTIDE SEQUENCE [LARGE SCALE GENOMIC DNA]</scope>
    <source>
        <tissue evidence="2">Leaf</tissue>
    </source>
</reference>
<gene>
    <name evidence="2" type="ORF">PVK06_048209</name>
</gene>
<evidence type="ECO:0000313" key="3">
    <source>
        <dbReference type="Proteomes" id="UP001358586"/>
    </source>
</evidence>
<evidence type="ECO:0000256" key="1">
    <source>
        <dbReference type="SAM" id="Phobius"/>
    </source>
</evidence>
<evidence type="ECO:0000313" key="2">
    <source>
        <dbReference type="EMBL" id="KAK5771953.1"/>
    </source>
</evidence>
<keyword evidence="1" id="KW-0472">Membrane</keyword>
<keyword evidence="1" id="KW-0812">Transmembrane</keyword>
<sequence>MPKGQAEVLGIAVVVDFANMIVRIYFMYFATVLQLESSGAILSQKKGDSSFTLVLSIIG</sequence>
<dbReference type="Proteomes" id="UP001358586">
    <property type="component" value="Chromosome 13"/>
</dbReference>
<protein>
    <submittedName>
        <fullName evidence="2">Uncharacterized protein</fullName>
    </submittedName>
</protein>
<dbReference type="EMBL" id="JARKNE010000013">
    <property type="protein sequence ID" value="KAK5771953.1"/>
    <property type="molecule type" value="Genomic_DNA"/>
</dbReference>
<accession>A0ABR0MFN0</accession>
<organism evidence="2 3">
    <name type="scientific">Gossypium arboreum</name>
    <name type="common">Tree cotton</name>
    <name type="synonym">Gossypium nanking</name>
    <dbReference type="NCBI Taxonomy" id="29729"/>
    <lineage>
        <taxon>Eukaryota</taxon>
        <taxon>Viridiplantae</taxon>
        <taxon>Streptophyta</taxon>
        <taxon>Embryophyta</taxon>
        <taxon>Tracheophyta</taxon>
        <taxon>Spermatophyta</taxon>
        <taxon>Magnoliopsida</taxon>
        <taxon>eudicotyledons</taxon>
        <taxon>Gunneridae</taxon>
        <taxon>Pentapetalae</taxon>
        <taxon>rosids</taxon>
        <taxon>malvids</taxon>
        <taxon>Malvales</taxon>
        <taxon>Malvaceae</taxon>
        <taxon>Malvoideae</taxon>
        <taxon>Gossypium</taxon>
    </lineage>
</organism>
<proteinExistence type="predicted"/>